<organism evidence="2 3">
    <name type="scientific">Stentor coeruleus</name>
    <dbReference type="NCBI Taxonomy" id="5963"/>
    <lineage>
        <taxon>Eukaryota</taxon>
        <taxon>Sar</taxon>
        <taxon>Alveolata</taxon>
        <taxon>Ciliophora</taxon>
        <taxon>Postciliodesmatophora</taxon>
        <taxon>Heterotrichea</taxon>
        <taxon>Heterotrichida</taxon>
        <taxon>Stentoridae</taxon>
        <taxon>Stentor</taxon>
    </lineage>
</organism>
<dbReference type="OrthoDB" id="289147at2759"/>
<evidence type="ECO:0000256" key="1">
    <source>
        <dbReference type="SAM" id="Phobius"/>
    </source>
</evidence>
<protein>
    <submittedName>
        <fullName evidence="2">Uncharacterized protein</fullName>
    </submittedName>
</protein>
<keyword evidence="1" id="KW-0812">Transmembrane</keyword>
<reference evidence="2 3" key="1">
    <citation type="submission" date="2016-11" db="EMBL/GenBank/DDBJ databases">
        <title>The macronuclear genome of Stentor coeruleus: a giant cell with tiny introns.</title>
        <authorList>
            <person name="Slabodnick M."/>
            <person name="Ruby J.G."/>
            <person name="Reiff S.B."/>
            <person name="Swart E.C."/>
            <person name="Gosai S."/>
            <person name="Prabakaran S."/>
            <person name="Witkowska E."/>
            <person name="Larue G.E."/>
            <person name="Fisher S."/>
            <person name="Freeman R.M."/>
            <person name="Gunawardena J."/>
            <person name="Chu W."/>
            <person name="Stover N.A."/>
            <person name="Gregory B.D."/>
            <person name="Nowacki M."/>
            <person name="Derisi J."/>
            <person name="Roy S.W."/>
            <person name="Marshall W.F."/>
            <person name="Sood P."/>
        </authorList>
    </citation>
    <scope>NUCLEOTIDE SEQUENCE [LARGE SCALE GENOMIC DNA]</scope>
    <source>
        <strain evidence="2">WM001</strain>
    </source>
</reference>
<comment type="caution">
    <text evidence="2">The sequence shown here is derived from an EMBL/GenBank/DDBJ whole genome shotgun (WGS) entry which is preliminary data.</text>
</comment>
<proteinExistence type="predicted"/>
<feature type="transmembrane region" description="Helical" evidence="1">
    <location>
        <begin position="20"/>
        <end position="45"/>
    </location>
</feature>
<keyword evidence="3" id="KW-1185">Reference proteome</keyword>
<keyword evidence="1" id="KW-0472">Membrane</keyword>
<name>A0A1R2BCT9_9CILI</name>
<dbReference type="AlphaFoldDB" id="A0A1R2BCT9"/>
<feature type="transmembrane region" description="Helical" evidence="1">
    <location>
        <begin position="318"/>
        <end position="334"/>
    </location>
</feature>
<feature type="transmembrane region" description="Helical" evidence="1">
    <location>
        <begin position="227"/>
        <end position="246"/>
    </location>
</feature>
<accession>A0A1R2BCT9</accession>
<keyword evidence="1" id="KW-1133">Transmembrane helix</keyword>
<dbReference type="Proteomes" id="UP000187209">
    <property type="component" value="Unassembled WGS sequence"/>
</dbReference>
<feature type="transmembrane region" description="Helical" evidence="1">
    <location>
        <begin position="280"/>
        <end position="302"/>
    </location>
</feature>
<gene>
    <name evidence="2" type="ORF">SteCoe_26445</name>
</gene>
<sequence length="449" mass="52528">MEFERSLFRIYERMMSSANFQLWTKILSITFFTISWISLACLIYFHQTYINTSEILSKAFSEQILNGSTRYSSEHLNLTLDLQANIEKYTNITLMPEDIYNISIGSVKFQFSLHFQVLTMPKDIKSRLNFTEHNIQLSYKDVVPTFMWPFIIIFNELDTIIINQLARIFRDNPGFIINLGSKEMWIWSKKQYEVTSNPSFPQKIGNLFFSIFVFIILSLVTGMICRLAIAGSAGVMISLSWCMTLFNATENTRMILFYSFPWAGQPAYSLRNAGKGIGSLVLSFFVMLFTFYFMYACTYLLWTPMIFGNIYPSGLDERLYTVFSIMEFYSLLFVRTKKTVMWFPRIVMGLICTFILYRKNNFYPFMNTYFFGVTMLCFGTMVVMLSLFEKETFTHEGPTFESPRLVYQPVFNRNNSSLPEIWTLFYPVAGRGHFTEQQMSNIFPRQGPV</sequence>
<feature type="transmembrane region" description="Helical" evidence="1">
    <location>
        <begin position="204"/>
        <end position="221"/>
    </location>
</feature>
<evidence type="ECO:0000313" key="3">
    <source>
        <dbReference type="Proteomes" id="UP000187209"/>
    </source>
</evidence>
<dbReference type="EMBL" id="MPUH01000741">
    <property type="protein sequence ID" value="OMJ74588.1"/>
    <property type="molecule type" value="Genomic_DNA"/>
</dbReference>
<feature type="transmembrane region" description="Helical" evidence="1">
    <location>
        <begin position="341"/>
        <end position="357"/>
    </location>
</feature>
<feature type="transmembrane region" description="Helical" evidence="1">
    <location>
        <begin position="369"/>
        <end position="388"/>
    </location>
</feature>
<evidence type="ECO:0000313" key="2">
    <source>
        <dbReference type="EMBL" id="OMJ74588.1"/>
    </source>
</evidence>